<dbReference type="Proteomes" id="UP000027432">
    <property type="component" value="Unassembled WGS sequence"/>
</dbReference>
<protein>
    <recommendedName>
        <fullName evidence="4">Lipoprotein</fullName>
    </recommendedName>
</protein>
<sequence length="140" mass="14471">MRRVRALSVGLPVAVLLLTGCVPSAGPGDLKRSYPDRQLFHFHSNVAGGEMSYLCAPGETAAATKARAAKAHGAYEAEIGSYGDTFAQELVGALKSGAAPSTATRKVNRESDAWARKAALKIEAEYQCLPVAAPGVGLGG</sequence>
<proteinExistence type="predicted"/>
<accession>A0A074JTY3</accession>
<dbReference type="RefSeq" id="WP_038077055.1">
    <property type="nucleotide sequence ID" value="NZ_AUND01000023.1"/>
</dbReference>
<dbReference type="eggNOG" id="ENOG50300IR">
    <property type="taxonomic scope" value="Bacteria"/>
</dbReference>
<organism evidence="2 3">
    <name type="scientific">Thioclava pacifica DSM 10166</name>
    <dbReference type="NCBI Taxonomy" id="1353537"/>
    <lineage>
        <taxon>Bacteria</taxon>
        <taxon>Pseudomonadati</taxon>
        <taxon>Pseudomonadota</taxon>
        <taxon>Alphaproteobacteria</taxon>
        <taxon>Rhodobacterales</taxon>
        <taxon>Paracoccaceae</taxon>
        <taxon>Thioclava</taxon>
    </lineage>
</organism>
<keyword evidence="1" id="KW-0732">Signal</keyword>
<evidence type="ECO:0000313" key="3">
    <source>
        <dbReference type="Proteomes" id="UP000027432"/>
    </source>
</evidence>
<evidence type="ECO:0000313" key="2">
    <source>
        <dbReference type="EMBL" id="KEO52817.1"/>
    </source>
</evidence>
<keyword evidence="3" id="KW-1185">Reference proteome</keyword>
<reference evidence="2 3" key="1">
    <citation type="submission" date="2013-07" db="EMBL/GenBank/DDBJ databases">
        <title>Thioclava pacifica DSM 10166 Genome Sequencing.</title>
        <authorList>
            <person name="Lai Q."/>
            <person name="Shao Z."/>
        </authorList>
    </citation>
    <scope>NUCLEOTIDE SEQUENCE [LARGE SCALE GENOMIC DNA]</scope>
    <source>
        <strain evidence="2 3">DSM 10166</strain>
    </source>
</reference>
<evidence type="ECO:0008006" key="4">
    <source>
        <dbReference type="Google" id="ProtNLM"/>
    </source>
</evidence>
<feature type="chain" id="PRO_5001697151" description="Lipoprotein" evidence="1">
    <location>
        <begin position="26"/>
        <end position="140"/>
    </location>
</feature>
<dbReference type="STRING" id="1353537.TP2_07705"/>
<dbReference type="OrthoDB" id="7867074at2"/>
<name>A0A074JTY3_9RHOB</name>
<feature type="signal peptide" evidence="1">
    <location>
        <begin position="1"/>
        <end position="25"/>
    </location>
</feature>
<comment type="caution">
    <text evidence="2">The sequence shown here is derived from an EMBL/GenBank/DDBJ whole genome shotgun (WGS) entry which is preliminary data.</text>
</comment>
<dbReference type="PROSITE" id="PS51257">
    <property type="entry name" value="PROKAR_LIPOPROTEIN"/>
    <property type="match status" value="1"/>
</dbReference>
<evidence type="ECO:0000256" key="1">
    <source>
        <dbReference type="SAM" id="SignalP"/>
    </source>
</evidence>
<gene>
    <name evidence="2" type="ORF">TP2_07705</name>
</gene>
<dbReference type="AlphaFoldDB" id="A0A074JTY3"/>
<dbReference type="EMBL" id="AUND01000023">
    <property type="protein sequence ID" value="KEO52817.1"/>
    <property type="molecule type" value="Genomic_DNA"/>
</dbReference>